<feature type="domain" description="Duffy-binding-like" evidence="7">
    <location>
        <begin position="319"/>
        <end position="469"/>
    </location>
</feature>
<keyword evidence="3" id="KW-1133">Transmembrane helix</keyword>
<dbReference type="InterPro" id="IPR054595">
    <property type="entry name" value="DBL_C"/>
</dbReference>
<feature type="non-terminal residue" evidence="8">
    <location>
        <position position="1277"/>
    </location>
</feature>
<feature type="transmembrane region" description="Helical" evidence="3">
    <location>
        <begin position="1255"/>
        <end position="1276"/>
    </location>
</feature>
<feature type="compositionally biased region" description="Polar residues" evidence="2">
    <location>
        <begin position="1173"/>
        <end position="1182"/>
    </location>
</feature>
<reference evidence="8 9" key="2">
    <citation type="submission" date="2013-02" db="EMBL/GenBank/DDBJ databases">
        <title>The Genome Sequence of Plasmodium falciparum Tanzania (2000708).</title>
        <authorList>
            <consortium name="The Broad Institute Genome Sequencing Platform"/>
            <consortium name="The Broad Institute Genome Sequencing Center for Infectious Disease"/>
            <person name="Neafsey D."/>
            <person name="Cheeseman I."/>
            <person name="Volkman S."/>
            <person name="Adams J."/>
            <person name="Walker B."/>
            <person name="Young S.K."/>
            <person name="Zeng Q."/>
            <person name="Gargeya S."/>
            <person name="Fitzgerald M."/>
            <person name="Haas B."/>
            <person name="Abouelleil A."/>
            <person name="Alvarado L."/>
            <person name="Arachchi H.M."/>
            <person name="Berlin A.M."/>
            <person name="Chapman S.B."/>
            <person name="Dewar J."/>
            <person name="Goldberg J."/>
            <person name="Griggs A."/>
            <person name="Gujja S."/>
            <person name="Hansen M."/>
            <person name="Howarth C."/>
            <person name="Imamovic A."/>
            <person name="Larimer J."/>
            <person name="McCowan C."/>
            <person name="Murphy C."/>
            <person name="Neiman D."/>
            <person name="Pearson M."/>
            <person name="Priest M."/>
            <person name="Roberts A."/>
            <person name="Saif S."/>
            <person name="Shea T."/>
            <person name="Sisk P."/>
            <person name="Sykes S."/>
            <person name="Wortman J."/>
            <person name="Nusbaum C."/>
            <person name="Birren B."/>
        </authorList>
    </citation>
    <scope>NUCLEOTIDE SEQUENCE [LARGE SCALE GENOMIC DNA]</scope>
    <source>
        <strain evidence="9">Tanzania (2000708)</strain>
    </source>
</reference>
<feature type="compositionally biased region" description="Polar residues" evidence="2">
    <location>
        <begin position="287"/>
        <end position="303"/>
    </location>
</feature>
<sequence length="1277" mass="143958">MGSLQEACGLKYGPGGKENFPNWKCISDSGVTATGSESGEAKSRHKRASSDESATPSAKSDATSSGTNQGSICVPPRRRKLYIHDLKTLDEKPSDTALRTWFVKSAAVETFFLWHKYKTVKQKELDEKKKQQQENVGLLGGDTLGDSGEQTPENQLLQGTIPEEFKRQMFYTLADYRDLCVGNTDILEAAVSSTEQEKAKMQQLQAKIQEHIKRGDKNGDKEREKWWTDNVESIWNGMICALTYKDSGAIGGTPQKVQAANDGKNLFDTLKTKYQYDQVKLDENSGAKPQTAPSTSDNTPTTKLSDFVEIPPFFRWLHEWGSDFCGKRARMLEKIRGECKVEENGGKKTQRCSGFGEDCKNNLNKPPSTLSDLECPDCGKYCSSYKKWIQRKKEEFTEQANAYKEQQKNCQTENNGAEGNNGGNGFCGTLEENAAAFLDRLKSGPCKKDNKDNGNDKLDFTNPNETFAPAANCAPCSQFTVDCKNCNGGGTKVECKDNKITAENIKNSTEIDMLVSDNSKKDFESDLKDACQDVHIFKGIRKDVWECGKVCGYVVCKPKNANGKKNEKENQNQIIIIRALVTHWVHNFLDDYNKIRKKLNPCINDGKQPKCIKTCDKKCNCVVQWIEKKRDEWKKIKEHYQKQYGDNDSYNSFSVRSILEEFKDRPEFKNAIKPCTSLDNFEKSCGLDGAANPKNDNDNDLVVCFLNKIGTKMTTCQSEHKSGDDTQKNCDPFPNLPEEKYENEEENQVAQPKFCPPPTQPKETKEKEEDGCKPAPTRPKKPAPLLPRPKTHLTEYWSDSWRTSTTPRILGKWKGRKIITTCEIVGEIINKSKGGTKSIDGCHPKNYDKKYAGWECDKSSNLVKENGICMSPRRQKLCVHYLKQSMTNSDGLKKAFVKCAAAETFLLWQYYKSKNGNAEDLDEKLKGGIIPEDFKRQMFYTFADYKDICLGTDLSSKTDIHSAVSIAKDNIYKVFNKIGQSSIHYRKKWWETNGPYIWKGMLCALSYDTSQNNVNQETRKKLTEGNNNFEKVIFGSDSSTTLSKFSERPQFLRWLTEWGEDFCKKRKAELDKLLGNCKDCSVSDSGTKDNTKTCDDKDKCDACKTACTTYKTWLKNWKTQYKTQSKKYSADKDNDPYKSIDEVKNSPNAYEYLYKQLKHFICENSDCNCMENSSKQQKQSSTDGDKMPKSMDDEPEDVKGKCNCVPNECNALSVSGSGIPDGQAFGGGVLDGTCKGLGEPKKKIEPPQYDPTNDILKSTIPVTIVLALGSIAFLFIK</sequence>
<accession>A0A024VYM8</accession>
<dbReference type="GO" id="GO:0016020">
    <property type="term" value="C:membrane"/>
    <property type="evidence" value="ECO:0007669"/>
    <property type="project" value="InterPro"/>
</dbReference>
<evidence type="ECO:0000259" key="7">
    <source>
        <dbReference type="Pfam" id="PF22672"/>
    </source>
</evidence>
<evidence type="ECO:0000256" key="2">
    <source>
        <dbReference type="SAM" id="MobiDB-lite"/>
    </source>
</evidence>
<dbReference type="Pfam" id="PF18562">
    <property type="entry name" value="CIDR1_gamma"/>
    <property type="match status" value="1"/>
</dbReference>
<dbReference type="InterPro" id="IPR042202">
    <property type="entry name" value="Duffy-ag-bd_sf"/>
</dbReference>
<feature type="region of interest" description="Disordered" evidence="2">
    <location>
        <begin position="716"/>
        <end position="789"/>
    </location>
</feature>
<dbReference type="InterPro" id="IPR004258">
    <property type="entry name" value="DBL"/>
</dbReference>
<dbReference type="Pfam" id="PF22672">
    <property type="entry name" value="DBL_C"/>
    <property type="match status" value="2"/>
</dbReference>
<dbReference type="Pfam" id="PF05424">
    <property type="entry name" value="Duffy_binding"/>
    <property type="match status" value="2"/>
</dbReference>
<dbReference type="FunFam" id="1.20.58.830:FF:000001">
    <property type="entry name" value="Erythrocyte membrane protein 1, PfEMP1"/>
    <property type="match status" value="1"/>
</dbReference>
<proteinExistence type="predicted"/>
<feature type="region of interest" description="Disordered" evidence="2">
    <location>
        <begin position="1"/>
        <end position="74"/>
    </location>
</feature>
<feature type="coiled-coil region" evidence="1">
    <location>
        <begin position="386"/>
        <end position="413"/>
    </location>
</feature>
<dbReference type="AlphaFoldDB" id="A0A024VYM8"/>
<evidence type="ECO:0008006" key="10">
    <source>
        <dbReference type="Google" id="ProtNLM"/>
    </source>
</evidence>
<evidence type="ECO:0000259" key="4">
    <source>
        <dbReference type="Pfam" id="PF03011"/>
    </source>
</evidence>
<keyword evidence="3" id="KW-0472">Membrane</keyword>
<feature type="domain" description="Cysteine-rich interdomain region 1 gamma" evidence="6">
    <location>
        <begin position="508"/>
        <end position="560"/>
    </location>
</feature>
<feature type="compositionally biased region" description="Basic and acidic residues" evidence="2">
    <location>
        <begin position="718"/>
        <end position="728"/>
    </location>
</feature>
<dbReference type="Gene3D" id="1.20.1310.20">
    <property type="entry name" value="Duffy-antigen binding domain"/>
    <property type="match status" value="2"/>
</dbReference>
<dbReference type="Gene3D" id="1.20.58.1930">
    <property type="match status" value="1"/>
</dbReference>
<organism evidence="8 9">
    <name type="scientific">Plasmodium falciparum Tanzania</name>
    <name type="common">2000708</name>
    <dbReference type="NCBI Taxonomy" id="1036725"/>
    <lineage>
        <taxon>Eukaryota</taxon>
        <taxon>Sar</taxon>
        <taxon>Alveolata</taxon>
        <taxon>Apicomplexa</taxon>
        <taxon>Aconoidasida</taxon>
        <taxon>Haemosporida</taxon>
        <taxon>Plasmodiidae</taxon>
        <taxon>Plasmodium</taxon>
        <taxon>Plasmodium (Laverania)</taxon>
    </lineage>
</organism>
<evidence type="ECO:0000313" key="8">
    <source>
        <dbReference type="EMBL" id="ETW33355.1"/>
    </source>
</evidence>
<evidence type="ECO:0000256" key="3">
    <source>
        <dbReference type="SAM" id="Phobius"/>
    </source>
</evidence>
<dbReference type="Proteomes" id="UP000030708">
    <property type="component" value="Unassembled WGS sequence"/>
</dbReference>
<dbReference type="FunFam" id="1.20.1310.20:FF:000023">
    <property type="entry name" value="Erythrocyte membrane protein 1, PfEMP1"/>
    <property type="match status" value="1"/>
</dbReference>
<evidence type="ECO:0000259" key="6">
    <source>
        <dbReference type="Pfam" id="PF18562"/>
    </source>
</evidence>
<feature type="compositionally biased region" description="Polar residues" evidence="2">
    <location>
        <begin position="51"/>
        <end position="71"/>
    </location>
</feature>
<dbReference type="SUPFAM" id="SSF140924">
    <property type="entry name" value="Duffy binding domain-like"/>
    <property type="match status" value="3"/>
</dbReference>
<keyword evidence="3" id="KW-0812">Transmembrane</keyword>
<reference evidence="8 9" key="1">
    <citation type="submission" date="2013-02" db="EMBL/GenBank/DDBJ databases">
        <title>The Genome Annotation of Plasmodium falciparum Tanzania (2000708).</title>
        <authorList>
            <consortium name="The Broad Institute Genome Sequencing Platform"/>
            <consortium name="The Broad Institute Genome Sequencing Center for Infectious Disease"/>
            <person name="Neafsey D."/>
            <person name="Hoffman S."/>
            <person name="Volkman S."/>
            <person name="Rosenthal P."/>
            <person name="Walker B."/>
            <person name="Young S.K."/>
            <person name="Zeng Q."/>
            <person name="Gargeya S."/>
            <person name="Fitzgerald M."/>
            <person name="Haas B."/>
            <person name="Abouelleil A."/>
            <person name="Allen A.W."/>
            <person name="Alvarado L."/>
            <person name="Arachchi H.M."/>
            <person name="Berlin A.M."/>
            <person name="Chapman S.B."/>
            <person name="Gainer-Dewar J."/>
            <person name="Goldberg J."/>
            <person name="Griggs A."/>
            <person name="Gujja S."/>
            <person name="Hansen M."/>
            <person name="Howarth C."/>
            <person name="Imamovic A."/>
            <person name="Ireland A."/>
            <person name="Larimer J."/>
            <person name="McCowan C."/>
            <person name="Murphy C."/>
            <person name="Pearson M."/>
            <person name="Poon T.W."/>
            <person name="Priest M."/>
            <person name="Roberts A."/>
            <person name="Saif S."/>
            <person name="Shea T."/>
            <person name="Sisk P."/>
            <person name="Sykes S."/>
            <person name="Wortman J."/>
            <person name="Nusbaum C."/>
            <person name="Birren B."/>
        </authorList>
    </citation>
    <scope>NUCLEOTIDE SEQUENCE [LARGE SCALE GENOMIC DNA]</scope>
    <source>
        <strain evidence="9">Tanzania (2000708)</strain>
    </source>
</reference>
<feature type="compositionally biased region" description="Basic and acidic residues" evidence="2">
    <location>
        <begin position="762"/>
        <end position="772"/>
    </location>
</feature>
<evidence type="ECO:0000256" key="1">
    <source>
        <dbReference type="SAM" id="Coils"/>
    </source>
</evidence>
<keyword evidence="1" id="KW-0175">Coiled coil</keyword>
<dbReference type="EMBL" id="KI926686">
    <property type="protein sequence ID" value="ETW33355.1"/>
    <property type="molecule type" value="Genomic_DNA"/>
</dbReference>
<feature type="domain" description="Duffy-antigen binding" evidence="5">
    <location>
        <begin position="867"/>
        <end position="1021"/>
    </location>
</feature>
<protein>
    <recommendedName>
        <fullName evidence="10">Duffy-binding-like domain-containing protein</fullName>
    </recommendedName>
</protein>
<dbReference type="Pfam" id="PF03011">
    <property type="entry name" value="PFEMP"/>
    <property type="match status" value="1"/>
</dbReference>
<dbReference type="InterPro" id="IPR041480">
    <property type="entry name" value="CIDR1_gamma"/>
</dbReference>
<feature type="domain" description="Duffy-antigen binding" evidence="5">
    <location>
        <begin position="72"/>
        <end position="259"/>
    </location>
</feature>
<feature type="region of interest" description="Disordered" evidence="2">
    <location>
        <begin position="280"/>
        <end position="303"/>
    </location>
</feature>
<evidence type="ECO:0000259" key="5">
    <source>
        <dbReference type="Pfam" id="PF05424"/>
    </source>
</evidence>
<name>A0A024VYM8_PLAFA</name>
<feature type="domain" description="Duffy-binding-like" evidence="7">
    <location>
        <begin position="1057"/>
        <end position="1179"/>
    </location>
</feature>
<dbReference type="InterPro" id="IPR008602">
    <property type="entry name" value="Duffy-antigen-binding"/>
</dbReference>
<dbReference type="GO" id="GO:0046789">
    <property type="term" value="F:host cell surface receptor binding"/>
    <property type="evidence" value="ECO:0007669"/>
    <property type="project" value="InterPro"/>
</dbReference>
<feature type="coiled-coil region" evidence="1">
    <location>
        <begin position="187"/>
        <end position="214"/>
    </location>
</feature>
<dbReference type="FunFam" id="1.20.58.1930:FF:000001">
    <property type="entry name" value="Erythrocyte membrane protein 1, PfEMP1"/>
    <property type="match status" value="1"/>
</dbReference>
<feature type="compositionally biased region" description="Basic and acidic residues" evidence="2">
    <location>
        <begin position="1183"/>
        <end position="1198"/>
    </location>
</feature>
<feature type="domain" description="Duffy-binding-like" evidence="4">
    <location>
        <begin position="580"/>
        <end position="722"/>
    </location>
</feature>
<evidence type="ECO:0000313" key="9">
    <source>
        <dbReference type="Proteomes" id="UP000030708"/>
    </source>
</evidence>
<dbReference type="Gene3D" id="1.20.58.830">
    <property type="match status" value="2"/>
</dbReference>
<feature type="region of interest" description="Disordered" evidence="2">
    <location>
        <begin position="1173"/>
        <end position="1198"/>
    </location>
</feature>
<gene>
    <name evidence="8" type="ORF">PFTANZ_05926</name>
</gene>